<name>A0A7W9TEW3_9ACTN</name>
<feature type="compositionally biased region" description="Polar residues" evidence="1">
    <location>
        <begin position="51"/>
        <end position="63"/>
    </location>
</feature>
<evidence type="ECO:0008006" key="4">
    <source>
        <dbReference type="Google" id="ProtNLM"/>
    </source>
</evidence>
<evidence type="ECO:0000313" key="3">
    <source>
        <dbReference type="Proteomes" id="UP000591537"/>
    </source>
</evidence>
<gene>
    <name evidence="2" type="ORF">HNR57_005378</name>
</gene>
<dbReference type="AlphaFoldDB" id="A0A7W9TEW3"/>
<feature type="region of interest" description="Disordered" evidence="1">
    <location>
        <begin position="41"/>
        <end position="63"/>
    </location>
</feature>
<protein>
    <recommendedName>
        <fullName evidence="4">Electron transporter</fullName>
    </recommendedName>
</protein>
<sequence length="63" mass="6529">MGRPLTIGVLVAAVTGVSLGLHWFQPWKLWQDETVQEALPGAVAPAPPPAGTSSVSITTVCSM</sequence>
<dbReference type="Proteomes" id="UP000591537">
    <property type="component" value="Unassembled WGS sequence"/>
</dbReference>
<proteinExistence type="predicted"/>
<dbReference type="RefSeq" id="WP_376772289.1">
    <property type="nucleotide sequence ID" value="NZ_BAAARS010000009.1"/>
</dbReference>
<evidence type="ECO:0000313" key="2">
    <source>
        <dbReference type="EMBL" id="MBB6079435.1"/>
    </source>
</evidence>
<keyword evidence="3" id="KW-1185">Reference proteome</keyword>
<dbReference type="EMBL" id="JACHGV010000008">
    <property type="protein sequence ID" value="MBB6079435.1"/>
    <property type="molecule type" value="Genomic_DNA"/>
</dbReference>
<evidence type="ECO:0000256" key="1">
    <source>
        <dbReference type="SAM" id="MobiDB-lite"/>
    </source>
</evidence>
<accession>A0A7W9TEW3</accession>
<organism evidence="2 3">
    <name type="scientific">Streptomyces paradoxus</name>
    <dbReference type="NCBI Taxonomy" id="66375"/>
    <lineage>
        <taxon>Bacteria</taxon>
        <taxon>Bacillati</taxon>
        <taxon>Actinomycetota</taxon>
        <taxon>Actinomycetes</taxon>
        <taxon>Kitasatosporales</taxon>
        <taxon>Streptomycetaceae</taxon>
        <taxon>Streptomyces</taxon>
    </lineage>
</organism>
<reference evidence="2 3" key="1">
    <citation type="submission" date="2020-08" db="EMBL/GenBank/DDBJ databases">
        <title>Genomic Encyclopedia of Type Strains, Phase IV (KMG-IV): sequencing the most valuable type-strain genomes for metagenomic binning, comparative biology and taxonomic classification.</title>
        <authorList>
            <person name="Goeker M."/>
        </authorList>
    </citation>
    <scope>NUCLEOTIDE SEQUENCE [LARGE SCALE GENOMIC DNA]</scope>
    <source>
        <strain evidence="2 3">DSM 43350</strain>
    </source>
</reference>
<comment type="caution">
    <text evidence="2">The sequence shown here is derived from an EMBL/GenBank/DDBJ whole genome shotgun (WGS) entry which is preliminary data.</text>
</comment>